<dbReference type="GO" id="GO:0008083">
    <property type="term" value="F:growth factor activity"/>
    <property type="evidence" value="ECO:0007669"/>
    <property type="project" value="UniProtKB-KW"/>
</dbReference>
<keyword evidence="6" id="KW-0963">Cytoplasm</keyword>
<dbReference type="CTD" id="555717"/>
<comment type="subcellular location">
    <subcellularLocation>
        <location evidence="1">Cytoplasm</location>
    </subcellularLocation>
    <subcellularLocation>
        <location evidence="2">Secreted</location>
    </subcellularLocation>
</comment>
<keyword evidence="15" id="KW-1185">Reference proteome</keyword>
<keyword evidence="13" id="KW-0732">Signal</keyword>
<dbReference type="InterPro" id="IPR009079">
    <property type="entry name" value="4_helix_cytokine-like_core"/>
</dbReference>
<dbReference type="GO" id="GO:0006955">
    <property type="term" value="P:immune response"/>
    <property type="evidence" value="ECO:0007669"/>
    <property type="project" value="InterPro"/>
</dbReference>
<dbReference type="Ensembl" id="ENSPKIT00000031859.1">
    <property type="protein sequence ID" value="ENSPKIP00000007791.1"/>
    <property type="gene ID" value="ENSPKIG00000023554.1"/>
</dbReference>
<dbReference type="KEGG" id="pki:111849966"/>
<dbReference type="GO" id="GO:0030154">
    <property type="term" value="P:cell differentiation"/>
    <property type="evidence" value="ECO:0007669"/>
    <property type="project" value="UniProtKB-KW"/>
</dbReference>
<dbReference type="AlphaFoldDB" id="A0A3B3QQV5"/>
<evidence type="ECO:0000256" key="4">
    <source>
        <dbReference type="ARBA" id="ARBA00015150"/>
    </source>
</evidence>
<dbReference type="STRING" id="1676925.ENSPKIP00000007791"/>
<evidence type="ECO:0000256" key="7">
    <source>
        <dbReference type="ARBA" id="ARBA00022514"/>
    </source>
</evidence>
<keyword evidence="9" id="KW-0221">Differentiation</keyword>
<accession>A0A3B3QQV5</accession>
<protein>
    <recommendedName>
        <fullName evidence="4">Ciliary neurotrophic factor</fullName>
    </recommendedName>
</protein>
<dbReference type="GO" id="GO:0005615">
    <property type="term" value="C:extracellular space"/>
    <property type="evidence" value="ECO:0007669"/>
    <property type="project" value="UniProtKB-KW"/>
</dbReference>
<evidence type="ECO:0000256" key="12">
    <source>
        <dbReference type="ARBA" id="ARBA00025427"/>
    </source>
</evidence>
<evidence type="ECO:0000256" key="3">
    <source>
        <dbReference type="ARBA" id="ARBA00007988"/>
    </source>
</evidence>
<dbReference type="GO" id="GO:0007399">
    <property type="term" value="P:nervous system development"/>
    <property type="evidence" value="ECO:0007669"/>
    <property type="project" value="UniProtKB-KW"/>
</dbReference>
<organism evidence="14 15">
    <name type="scientific">Paramormyrops kingsleyae</name>
    <dbReference type="NCBI Taxonomy" id="1676925"/>
    <lineage>
        <taxon>Eukaryota</taxon>
        <taxon>Metazoa</taxon>
        <taxon>Chordata</taxon>
        <taxon>Craniata</taxon>
        <taxon>Vertebrata</taxon>
        <taxon>Euteleostomi</taxon>
        <taxon>Actinopterygii</taxon>
        <taxon>Neopterygii</taxon>
        <taxon>Teleostei</taxon>
        <taxon>Osteoglossocephala</taxon>
        <taxon>Osteoglossomorpha</taxon>
        <taxon>Osteoglossiformes</taxon>
        <taxon>Mormyridae</taxon>
        <taxon>Paramormyrops</taxon>
    </lineage>
</organism>
<evidence type="ECO:0000256" key="10">
    <source>
        <dbReference type="ARBA" id="ARBA00022902"/>
    </source>
</evidence>
<dbReference type="RefSeq" id="XP_023679095.1">
    <property type="nucleotide sequence ID" value="XM_023823327.2"/>
</dbReference>
<feature type="chain" id="PRO_5017446491" description="Ciliary neurotrophic factor" evidence="13">
    <location>
        <begin position="33"/>
        <end position="203"/>
    </location>
</feature>
<sequence>MMPGHSYHLVPSAQQAVALWLVLLVYISRAAASGSKANSDLLKSISLADLMRKDAGELRRTYIRSQGDFTKSFCQTHVDNAPDPEITGFEPAEKLQSICTKLKLFQEHLAAVREQQIQLQEPSNSLLSKLRNAHERLGDLASTVNMALQCLKPNELITVGSITNSPRNTFQQKVYGCVVLTRHKEFLSRVYHELKNLRNTVER</sequence>
<dbReference type="InterPro" id="IPR000151">
    <property type="entry name" value="Ciliary_neurotrophic_fac_CNTF"/>
</dbReference>
<evidence type="ECO:0000256" key="5">
    <source>
        <dbReference type="ARBA" id="ARBA00022473"/>
    </source>
</evidence>
<dbReference type="SUPFAM" id="SSF47266">
    <property type="entry name" value="4-helical cytokines"/>
    <property type="match status" value="1"/>
</dbReference>
<name>A0A3B3QQV5_9TELE</name>
<evidence type="ECO:0000256" key="13">
    <source>
        <dbReference type="SAM" id="SignalP"/>
    </source>
</evidence>
<evidence type="ECO:0000256" key="6">
    <source>
        <dbReference type="ARBA" id="ARBA00022490"/>
    </source>
</evidence>
<dbReference type="GO" id="GO:0005125">
    <property type="term" value="F:cytokine activity"/>
    <property type="evidence" value="ECO:0007669"/>
    <property type="project" value="UniProtKB-KW"/>
</dbReference>
<evidence type="ECO:0000256" key="8">
    <source>
        <dbReference type="ARBA" id="ARBA00022525"/>
    </source>
</evidence>
<dbReference type="Proteomes" id="UP000261540">
    <property type="component" value="Unplaced"/>
</dbReference>
<keyword evidence="7" id="KW-0202">Cytokine</keyword>
<evidence type="ECO:0000256" key="11">
    <source>
        <dbReference type="ARBA" id="ARBA00023030"/>
    </source>
</evidence>
<dbReference type="GeneTree" id="ENSGT00940000174949"/>
<comment type="function">
    <text evidence="12">CNTF is a survival factor for various neuronal cell types. Seems to prevent the degeneration of motor axons after axotomy.</text>
</comment>
<evidence type="ECO:0000256" key="9">
    <source>
        <dbReference type="ARBA" id="ARBA00022782"/>
    </source>
</evidence>
<reference evidence="14" key="1">
    <citation type="submission" date="2025-08" db="UniProtKB">
        <authorList>
            <consortium name="Ensembl"/>
        </authorList>
    </citation>
    <scope>IDENTIFICATION</scope>
</reference>
<evidence type="ECO:0000256" key="1">
    <source>
        <dbReference type="ARBA" id="ARBA00004496"/>
    </source>
</evidence>
<dbReference type="GeneID" id="111849966"/>
<dbReference type="Gene3D" id="1.20.1250.10">
    <property type="match status" value="1"/>
</dbReference>
<keyword evidence="5" id="KW-0217">Developmental protein</keyword>
<evidence type="ECO:0000313" key="14">
    <source>
        <dbReference type="Ensembl" id="ENSPKIP00000007791.1"/>
    </source>
</evidence>
<keyword evidence="8" id="KW-0964">Secreted</keyword>
<dbReference type="GO" id="GO:0043524">
    <property type="term" value="P:negative regulation of neuron apoptotic process"/>
    <property type="evidence" value="ECO:0007669"/>
    <property type="project" value="InterPro"/>
</dbReference>
<dbReference type="Pfam" id="PF01291">
    <property type="entry name" value="LIF_OSM"/>
    <property type="match status" value="1"/>
</dbReference>
<proteinExistence type="inferred from homology"/>
<dbReference type="GO" id="GO:0070120">
    <property type="term" value="P:ciliary neurotrophic factor-mediated signaling pathway"/>
    <property type="evidence" value="ECO:0007669"/>
    <property type="project" value="InterPro"/>
</dbReference>
<comment type="similarity">
    <text evidence="3">Belongs to the CNTF family.</text>
</comment>
<feature type="signal peptide" evidence="13">
    <location>
        <begin position="1"/>
        <end position="32"/>
    </location>
</feature>
<dbReference type="OrthoDB" id="9943465at2759"/>
<dbReference type="PANTHER" id="PTHR15196:SF0">
    <property type="entry name" value="CILIARY NEUROTROPHIC FACTOR"/>
    <property type="match status" value="1"/>
</dbReference>
<dbReference type="InterPro" id="IPR001581">
    <property type="entry name" value="Leukemia_IF/oncostatin"/>
</dbReference>
<keyword evidence="10" id="KW-0524">Neurogenesis</keyword>
<reference evidence="14" key="2">
    <citation type="submission" date="2025-09" db="UniProtKB">
        <authorList>
            <consortium name="Ensembl"/>
        </authorList>
    </citation>
    <scope>IDENTIFICATION</scope>
</reference>
<dbReference type="GO" id="GO:0005127">
    <property type="term" value="F:ciliary neurotrophic factor receptor binding"/>
    <property type="evidence" value="ECO:0007669"/>
    <property type="project" value="InterPro"/>
</dbReference>
<evidence type="ECO:0000313" key="15">
    <source>
        <dbReference type="Proteomes" id="UP000261540"/>
    </source>
</evidence>
<keyword evidence="11" id="KW-0339">Growth factor</keyword>
<dbReference type="PANTHER" id="PTHR15196">
    <property type="entry name" value="CILIARY NEUROTROPHIC FACTOR"/>
    <property type="match status" value="1"/>
</dbReference>
<dbReference type="GO" id="GO:0005737">
    <property type="term" value="C:cytoplasm"/>
    <property type="evidence" value="ECO:0007669"/>
    <property type="project" value="UniProtKB-SubCell"/>
</dbReference>
<evidence type="ECO:0000256" key="2">
    <source>
        <dbReference type="ARBA" id="ARBA00004613"/>
    </source>
</evidence>